<reference evidence="1 2" key="1">
    <citation type="journal article" date="2015" name="Nature">
        <title>rRNA introns, odd ribosomes, and small enigmatic genomes across a large radiation of phyla.</title>
        <authorList>
            <person name="Brown C.T."/>
            <person name="Hug L.A."/>
            <person name="Thomas B.C."/>
            <person name="Sharon I."/>
            <person name="Castelle C.J."/>
            <person name="Singh A."/>
            <person name="Wilkins M.J."/>
            <person name="Williams K.H."/>
            <person name="Banfield J.F."/>
        </authorList>
    </citation>
    <scope>NUCLEOTIDE SEQUENCE [LARGE SCALE GENOMIC DNA]</scope>
</reference>
<feature type="non-terminal residue" evidence="1">
    <location>
        <position position="153"/>
    </location>
</feature>
<accession>A0A0G0WP19</accession>
<gene>
    <name evidence="1" type="ORF">UU35_C0017G0001</name>
</gene>
<comment type="caution">
    <text evidence="1">The sequence shown here is derived from an EMBL/GenBank/DDBJ whole genome shotgun (WGS) entry which is preliminary data.</text>
</comment>
<proteinExistence type="predicted"/>
<protein>
    <submittedName>
        <fullName evidence="1">Uncharacterized protein</fullName>
    </submittedName>
</protein>
<name>A0A0G0WP19_9BACT</name>
<sequence>MSNLTQVILPHLAALRLLISDILSFGRVGEQIGEVIQRKATFRVSQAITRMILDGAIGDEPTYGDLKYLSMETLRHSLSDNGVVGIPISRIQMLVSAFQAVAALGHNAPVCSDPACGRFPLIQQEDRSFAFQQSTTTGKMTGTVCPTCGTLIQ</sequence>
<organism evidence="1 2">
    <name type="scientific">Candidatus Uhrbacteria bacterium GW2011_GWC2_41_11</name>
    <dbReference type="NCBI Taxonomy" id="1618985"/>
    <lineage>
        <taxon>Bacteria</taxon>
        <taxon>Candidatus Uhriibacteriota</taxon>
    </lineage>
</organism>
<dbReference type="AlphaFoldDB" id="A0A0G0WP19"/>
<dbReference type="EMBL" id="LCAH01000017">
    <property type="protein sequence ID" value="KKR86205.1"/>
    <property type="molecule type" value="Genomic_DNA"/>
</dbReference>
<evidence type="ECO:0000313" key="2">
    <source>
        <dbReference type="Proteomes" id="UP000034616"/>
    </source>
</evidence>
<evidence type="ECO:0000313" key="1">
    <source>
        <dbReference type="EMBL" id="KKR86205.1"/>
    </source>
</evidence>
<dbReference type="Proteomes" id="UP000034616">
    <property type="component" value="Unassembled WGS sequence"/>
</dbReference>